<proteinExistence type="predicted"/>
<accession>A0A0A9G2Q5</accession>
<organism evidence="1">
    <name type="scientific">Arundo donax</name>
    <name type="common">Giant reed</name>
    <name type="synonym">Donax arundinaceus</name>
    <dbReference type="NCBI Taxonomy" id="35708"/>
    <lineage>
        <taxon>Eukaryota</taxon>
        <taxon>Viridiplantae</taxon>
        <taxon>Streptophyta</taxon>
        <taxon>Embryophyta</taxon>
        <taxon>Tracheophyta</taxon>
        <taxon>Spermatophyta</taxon>
        <taxon>Magnoliopsida</taxon>
        <taxon>Liliopsida</taxon>
        <taxon>Poales</taxon>
        <taxon>Poaceae</taxon>
        <taxon>PACMAD clade</taxon>
        <taxon>Arundinoideae</taxon>
        <taxon>Arundineae</taxon>
        <taxon>Arundo</taxon>
    </lineage>
</organism>
<reference evidence="1" key="1">
    <citation type="submission" date="2014-09" db="EMBL/GenBank/DDBJ databases">
        <authorList>
            <person name="Magalhaes I.L.F."/>
            <person name="Oliveira U."/>
            <person name="Santos F.R."/>
            <person name="Vidigal T.H.D.A."/>
            <person name="Brescovit A.D."/>
            <person name="Santos A.J."/>
        </authorList>
    </citation>
    <scope>NUCLEOTIDE SEQUENCE</scope>
    <source>
        <tissue evidence="1">Shoot tissue taken approximately 20 cm above the soil surface</tissue>
    </source>
</reference>
<protein>
    <submittedName>
        <fullName evidence="1">Uncharacterized protein</fullName>
    </submittedName>
</protein>
<reference evidence="1" key="2">
    <citation type="journal article" date="2015" name="Data Brief">
        <title>Shoot transcriptome of the giant reed, Arundo donax.</title>
        <authorList>
            <person name="Barrero R.A."/>
            <person name="Guerrero F.D."/>
            <person name="Moolhuijzen P."/>
            <person name="Goolsby J.A."/>
            <person name="Tidwell J."/>
            <person name="Bellgard S.E."/>
            <person name="Bellgard M.I."/>
        </authorList>
    </citation>
    <scope>NUCLEOTIDE SEQUENCE</scope>
    <source>
        <tissue evidence="1">Shoot tissue taken approximately 20 cm above the soil surface</tissue>
    </source>
</reference>
<dbReference type="AlphaFoldDB" id="A0A0A9G2Q5"/>
<name>A0A0A9G2Q5_ARUDO</name>
<dbReference type="EMBL" id="GBRH01181070">
    <property type="protein sequence ID" value="JAE16826.1"/>
    <property type="molecule type" value="Transcribed_RNA"/>
</dbReference>
<sequence>MICASLHVMPQPSSVPGAPHGGCSRALCRGRRN</sequence>
<evidence type="ECO:0000313" key="1">
    <source>
        <dbReference type="EMBL" id="JAE16826.1"/>
    </source>
</evidence>